<keyword evidence="3" id="KW-1185">Reference proteome</keyword>
<evidence type="ECO:0000313" key="3">
    <source>
        <dbReference type="Proteomes" id="UP001597389"/>
    </source>
</evidence>
<dbReference type="Proteomes" id="UP001597389">
    <property type="component" value="Unassembled WGS sequence"/>
</dbReference>
<dbReference type="EMBL" id="JBHUJB010000076">
    <property type="protein sequence ID" value="MFD2160338.1"/>
    <property type="molecule type" value="Genomic_DNA"/>
</dbReference>
<organism evidence="2 3">
    <name type="scientific">Rubritalea tangerina</name>
    <dbReference type="NCBI Taxonomy" id="430798"/>
    <lineage>
        <taxon>Bacteria</taxon>
        <taxon>Pseudomonadati</taxon>
        <taxon>Verrucomicrobiota</taxon>
        <taxon>Verrucomicrobiia</taxon>
        <taxon>Verrucomicrobiales</taxon>
        <taxon>Rubritaleaceae</taxon>
        <taxon>Rubritalea</taxon>
    </lineage>
</organism>
<sequence>MFKKTLTLTLAATLSLPLASCVTKQTTRKGDVVVDEKYVVKRPVKKFFETVEVE</sequence>
<gene>
    <name evidence="2" type="ORF">ACFSW8_15650</name>
</gene>
<protein>
    <submittedName>
        <fullName evidence="2">Uncharacterized protein</fullName>
    </submittedName>
</protein>
<evidence type="ECO:0000313" key="2">
    <source>
        <dbReference type="EMBL" id="MFD2160338.1"/>
    </source>
</evidence>
<proteinExistence type="predicted"/>
<feature type="chain" id="PRO_5045890634" evidence="1">
    <location>
        <begin position="20"/>
        <end position="54"/>
    </location>
</feature>
<name>A0ABW4ZE94_9BACT</name>
<accession>A0ABW4ZE94</accession>
<feature type="signal peptide" evidence="1">
    <location>
        <begin position="1"/>
        <end position="19"/>
    </location>
</feature>
<evidence type="ECO:0000256" key="1">
    <source>
        <dbReference type="SAM" id="SignalP"/>
    </source>
</evidence>
<reference evidence="3" key="1">
    <citation type="journal article" date="2019" name="Int. J. Syst. Evol. Microbiol.">
        <title>The Global Catalogue of Microorganisms (GCM) 10K type strain sequencing project: providing services to taxonomists for standard genome sequencing and annotation.</title>
        <authorList>
            <consortium name="The Broad Institute Genomics Platform"/>
            <consortium name="The Broad Institute Genome Sequencing Center for Infectious Disease"/>
            <person name="Wu L."/>
            <person name="Ma J."/>
        </authorList>
    </citation>
    <scope>NUCLEOTIDE SEQUENCE [LARGE SCALE GENOMIC DNA]</scope>
    <source>
        <strain evidence="3">CCUG 57942</strain>
    </source>
</reference>
<dbReference type="RefSeq" id="WP_377088380.1">
    <property type="nucleotide sequence ID" value="NZ_JBHSJL010000014.1"/>
</dbReference>
<keyword evidence="1" id="KW-0732">Signal</keyword>
<comment type="caution">
    <text evidence="2">The sequence shown here is derived from an EMBL/GenBank/DDBJ whole genome shotgun (WGS) entry which is preliminary data.</text>
</comment>